<evidence type="ECO:0000256" key="2">
    <source>
        <dbReference type="ARBA" id="ARBA00022679"/>
    </source>
</evidence>
<evidence type="ECO:0000256" key="5">
    <source>
        <dbReference type="ARBA" id="ARBA00023136"/>
    </source>
</evidence>
<dbReference type="Pfam" id="PF01529">
    <property type="entry name" value="DHHC"/>
    <property type="match status" value="1"/>
</dbReference>
<comment type="caution">
    <text evidence="10">The sequence shown here is derived from an EMBL/GenBank/DDBJ whole genome shotgun (WGS) entry which is preliminary data.</text>
</comment>
<accession>A0A401S378</accession>
<dbReference type="EC" id="2.3.1.225" evidence="7"/>
<dbReference type="GO" id="GO:0005783">
    <property type="term" value="C:endoplasmic reticulum"/>
    <property type="evidence" value="ECO:0007669"/>
    <property type="project" value="TreeGrafter"/>
</dbReference>
<dbReference type="EMBL" id="BEZZ01000069">
    <property type="protein sequence ID" value="GCC24873.1"/>
    <property type="molecule type" value="Genomic_DNA"/>
</dbReference>
<keyword evidence="6 7" id="KW-0012">Acyltransferase</keyword>
<evidence type="ECO:0000256" key="4">
    <source>
        <dbReference type="ARBA" id="ARBA00022989"/>
    </source>
</evidence>
<evidence type="ECO:0000313" key="10">
    <source>
        <dbReference type="EMBL" id="GCC24873.1"/>
    </source>
</evidence>
<feature type="transmembrane region" description="Helical" evidence="7">
    <location>
        <begin position="191"/>
        <end position="217"/>
    </location>
</feature>
<dbReference type="InterPro" id="IPR039859">
    <property type="entry name" value="PFA4/ZDH16/20/ERF2-like"/>
</dbReference>
<feature type="compositionally biased region" description="Polar residues" evidence="8">
    <location>
        <begin position="504"/>
        <end position="513"/>
    </location>
</feature>
<feature type="compositionally biased region" description="Polar residues" evidence="8">
    <location>
        <begin position="525"/>
        <end position="541"/>
    </location>
</feature>
<comment type="catalytic activity">
    <reaction evidence="7">
        <text>L-cysteinyl-[protein] + hexadecanoyl-CoA = S-hexadecanoyl-L-cysteinyl-[protein] + CoA</text>
        <dbReference type="Rhea" id="RHEA:36683"/>
        <dbReference type="Rhea" id="RHEA-COMP:10131"/>
        <dbReference type="Rhea" id="RHEA-COMP:11032"/>
        <dbReference type="ChEBI" id="CHEBI:29950"/>
        <dbReference type="ChEBI" id="CHEBI:57287"/>
        <dbReference type="ChEBI" id="CHEBI:57379"/>
        <dbReference type="ChEBI" id="CHEBI:74151"/>
        <dbReference type="EC" id="2.3.1.225"/>
    </reaction>
</comment>
<proteinExistence type="inferred from homology"/>
<feature type="compositionally biased region" description="Basic and acidic residues" evidence="8">
    <location>
        <begin position="391"/>
        <end position="405"/>
    </location>
</feature>
<gene>
    <name evidence="10" type="ORF">chiPu_0003276</name>
</gene>
<dbReference type="GO" id="GO:0005794">
    <property type="term" value="C:Golgi apparatus"/>
    <property type="evidence" value="ECO:0007669"/>
    <property type="project" value="TreeGrafter"/>
</dbReference>
<name>A0A401S378_CHIPU</name>
<protein>
    <recommendedName>
        <fullName evidence="7">Palmitoyltransferase</fullName>
        <ecNumber evidence="7">2.3.1.225</ecNumber>
    </recommendedName>
</protein>
<keyword evidence="2 7" id="KW-0808">Transferase</keyword>
<dbReference type="GO" id="GO:0016020">
    <property type="term" value="C:membrane"/>
    <property type="evidence" value="ECO:0007669"/>
    <property type="project" value="UniProtKB-SubCell"/>
</dbReference>
<dbReference type="Proteomes" id="UP000287033">
    <property type="component" value="Unassembled WGS sequence"/>
</dbReference>
<evidence type="ECO:0000256" key="8">
    <source>
        <dbReference type="SAM" id="MobiDB-lite"/>
    </source>
</evidence>
<dbReference type="OMA" id="YVFIQQF"/>
<keyword evidence="5 7" id="KW-0472">Membrane</keyword>
<keyword evidence="11" id="KW-1185">Reference proteome</keyword>
<comment type="subcellular location">
    <subcellularLocation>
        <location evidence="1">Membrane</location>
        <topology evidence="1">Multi-pass membrane protein</topology>
    </subcellularLocation>
</comment>
<feature type="region of interest" description="Disordered" evidence="8">
    <location>
        <begin position="376"/>
        <end position="439"/>
    </location>
</feature>
<comment type="similarity">
    <text evidence="7">Belongs to the DHHC palmitoyltransferase family.</text>
</comment>
<feature type="transmembrane region" description="Helical" evidence="7">
    <location>
        <begin position="65"/>
        <end position="85"/>
    </location>
</feature>
<dbReference type="PANTHER" id="PTHR22883">
    <property type="entry name" value="ZINC FINGER DHHC DOMAIN CONTAINING PROTEIN"/>
    <property type="match status" value="1"/>
</dbReference>
<evidence type="ECO:0000256" key="6">
    <source>
        <dbReference type="ARBA" id="ARBA00023315"/>
    </source>
</evidence>
<dbReference type="PROSITE" id="PS50216">
    <property type="entry name" value="DHHC"/>
    <property type="match status" value="1"/>
</dbReference>
<dbReference type="AlphaFoldDB" id="A0A401S378"/>
<feature type="transmembrane region" description="Helical" evidence="7">
    <location>
        <begin position="97"/>
        <end position="117"/>
    </location>
</feature>
<sequence length="541" mass="60623">MGNHYRQVGFFNHYFQCCFVIWHWMNCYDRRLRKTEPERENSRNDLVTPPTRSRVNGWTLPLHSFQLIAFVLYFYLAVVAFGIYIPMLPYAWKYAGYAIISTLFVYHFIVHLVAVSIDPADSSVRTRKNYNTPMPTLDRAKHPHVIQNQHCYLCEVDVGVKAKHCSTCNKCISDFDHHCKWLNNCVGGRNYWFFFHTVVSAVLGILMIVLVTLYVFIQQFVNPEELRTAPQFENVRGNNTWLVFLPIAPVETTQTGISVIAGITIILGLASLMLLGHLLGFHIYLLCNKLSTYEYVVRERHKQDVRSQGGDVESAQNASARMTALQGLPVAKSQAEAELAASSRSSALKYQDQGPVANRLSNSICLETSSVSTATSSSHTGQVLIKRPKSGFKEDSHIDETKFTSERTSTVSSIPEPLDNSDVTLQTDHKSTQGSHRRSLESIEEIPVVQNPLGSAAMDNGHRDNNGNTGKCLDASNHNVLLDNTPGLLVNPRDSVQLCVRSVGQQPTRTSLVRQDRDTAHQRHSQLTQQSSDVGQNTVSG</sequence>
<evidence type="ECO:0000256" key="1">
    <source>
        <dbReference type="ARBA" id="ARBA00004141"/>
    </source>
</evidence>
<dbReference type="STRING" id="137246.A0A401S378"/>
<keyword evidence="3 7" id="KW-0812">Transmembrane</keyword>
<feature type="domain" description="Palmitoyltransferase DHHC" evidence="9">
    <location>
        <begin position="146"/>
        <end position="296"/>
    </location>
</feature>
<reference evidence="10 11" key="1">
    <citation type="journal article" date="2018" name="Nat. Ecol. Evol.">
        <title>Shark genomes provide insights into elasmobranch evolution and the origin of vertebrates.</title>
        <authorList>
            <person name="Hara Y"/>
            <person name="Yamaguchi K"/>
            <person name="Onimaru K"/>
            <person name="Kadota M"/>
            <person name="Koyanagi M"/>
            <person name="Keeley SD"/>
            <person name="Tatsumi K"/>
            <person name="Tanaka K"/>
            <person name="Motone F"/>
            <person name="Kageyama Y"/>
            <person name="Nozu R"/>
            <person name="Adachi N"/>
            <person name="Nishimura O"/>
            <person name="Nakagawa R"/>
            <person name="Tanegashima C"/>
            <person name="Kiyatake I"/>
            <person name="Matsumoto R"/>
            <person name="Murakumo K"/>
            <person name="Nishida K"/>
            <person name="Terakita A"/>
            <person name="Kuratani S"/>
            <person name="Sato K"/>
            <person name="Hyodo S Kuraku.S."/>
        </authorList>
    </citation>
    <scope>NUCLEOTIDE SEQUENCE [LARGE SCALE GENOMIC DNA]</scope>
</reference>
<dbReference type="InterPro" id="IPR001594">
    <property type="entry name" value="Palmitoyltrfase_DHHC"/>
</dbReference>
<dbReference type="GO" id="GO:0006612">
    <property type="term" value="P:protein targeting to membrane"/>
    <property type="evidence" value="ECO:0007669"/>
    <property type="project" value="TreeGrafter"/>
</dbReference>
<feature type="region of interest" description="Disordered" evidence="8">
    <location>
        <begin position="504"/>
        <end position="541"/>
    </location>
</feature>
<evidence type="ECO:0000259" key="9">
    <source>
        <dbReference type="Pfam" id="PF01529"/>
    </source>
</evidence>
<keyword evidence="4 7" id="KW-1133">Transmembrane helix</keyword>
<organism evidence="10 11">
    <name type="scientific">Chiloscyllium punctatum</name>
    <name type="common">Brownbanded bambooshark</name>
    <name type="synonym">Hemiscyllium punctatum</name>
    <dbReference type="NCBI Taxonomy" id="137246"/>
    <lineage>
        <taxon>Eukaryota</taxon>
        <taxon>Metazoa</taxon>
        <taxon>Chordata</taxon>
        <taxon>Craniata</taxon>
        <taxon>Vertebrata</taxon>
        <taxon>Chondrichthyes</taxon>
        <taxon>Elasmobranchii</taxon>
        <taxon>Galeomorphii</taxon>
        <taxon>Galeoidea</taxon>
        <taxon>Orectolobiformes</taxon>
        <taxon>Hemiscylliidae</taxon>
        <taxon>Chiloscyllium</taxon>
    </lineage>
</organism>
<evidence type="ECO:0000256" key="7">
    <source>
        <dbReference type="RuleBase" id="RU079119"/>
    </source>
</evidence>
<evidence type="ECO:0000313" key="11">
    <source>
        <dbReference type="Proteomes" id="UP000287033"/>
    </source>
</evidence>
<dbReference type="GO" id="GO:0019706">
    <property type="term" value="F:protein-cysteine S-palmitoyltransferase activity"/>
    <property type="evidence" value="ECO:0007669"/>
    <property type="project" value="UniProtKB-EC"/>
</dbReference>
<dbReference type="PANTHER" id="PTHR22883:SF22">
    <property type="entry name" value="PALMITOYLTRANSFERASE ZDHHC11-RELATED"/>
    <property type="match status" value="1"/>
</dbReference>
<dbReference type="OrthoDB" id="9909019at2759"/>
<evidence type="ECO:0000256" key="3">
    <source>
        <dbReference type="ARBA" id="ARBA00022692"/>
    </source>
</evidence>
<feature type="transmembrane region" description="Helical" evidence="7">
    <location>
        <begin position="259"/>
        <end position="285"/>
    </location>
</feature>
<comment type="domain">
    <text evidence="7">The DHHC domain is required for palmitoyltransferase activity.</text>
</comment>